<dbReference type="PANTHER" id="PTHR10353:SF209">
    <property type="entry name" value="GALACTOLIPID GALACTOSYLTRANSFERASE SFR2, CHLOROPLASTIC"/>
    <property type="match status" value="1"/>
</dbReference>
<dbReference type="Proteomes" id="UP000593915">
    <property type="component" value="Chromosome"/>
</dbReference>
<protein>
    <submittedName>
        <fullName evidence="5">Glycoside hydrolase family 1 protein</fullName>
    </submittedName>
</protein>
<dbReference type="GO" id="GO:0005975">
    <property type="term" value="P:carbohydrate metabolic process"/>
    <property type="evidence" value="ECO:0007669"/>
    <property type="project" value="InterPro"/>
</dbReference>
<sequence>MFSLKKDFLLGTATASAQIEGGRVHSNWNDFCDRKMTNDGSDVARANMHYEKVKEDIELLKNLKIEAYRMSVEWARIEPERGKFNAEALSHYREELTLLKRAGIKPLLTLYHFSHPMWFENLGGFTKKENIDIFLKFVETCIKEFGDLCDDYITVNEPNVYAVHSYFLGIWPPEQKSFFKALKVMNVFIACHCKAYDLIHKIRKEKGLSSTRVSFAHHVQAFHPKNPASAFDRFSAKKLTHLFQDGIMKACFKGEFKFPFKNISKIEQKQYADFIAINYYSRQAVHGFGYKPFENTPKNDLGWDIYPEGLIECAKVCYDYLPLPIIVSENGTCDNNDRFRSLYIYNHLKAIAESDLPFTAYFHWCFIDNFEWKEGESARFGLIRCDYKTQERSIKKSGEFYRDMIEKKAVDSVMMEKYILNCKYDIR</sequence>
<dbReference type="Gene3D" id="3.20.20.80">
    <property type="entry name" value="Glycosidases"/>
    <property type="match status" value="1"/>
</dbReference>
<keyword evidence="2 5" id="KW-0378">Hydrolase</keyword>
<dbReference type="GO" id="GO:0008422">
    <property type="term" value="F:beta-glucosidase activity"/>
    <property type="evidence" value="ECO:0007669"/>
    <property type="project" value="TreeGrafter"/>
</dbReference>
<keyword evidence="3" id="KW-0326">Glycosidase</keyword>
<accession>A0A7S6WMK2</accession>
<dbReference type="Pfam" id="PF00232">
    <property type="entry name" value="Glyco_hydro_1"/>
    <property type="match status" value="1"/>
</dbReference>
<evidence type="ECO:0000256" key="1">
    <source>
        <dbReference type="ARBA" id="ARBA00010838"/>
    </source>
</evidence>
<evidence type="ECO:0000256" key="3">
    <source>
        <dbReference type="ARBA" id="ARBA00023295"/>
    </source>
</evidence>
<gene>
    <name evidence="5" type="ORF">IFE08_07585</name>
</gene>
<evidence type="ECO:0000313" key="6">
    <source>
        <dbReference type="Proteomes" id="UP000593915"/>
    </source>
</evidence>
<evidence type="ECO:0000256" key="2">
    <source>
        <dbReference type="ARBA" id="ARBA00022801"/>
    </source>
</evidence>
<dbReference type="PANTHER" id="PTHR10353">
    <property type="entry name" value="GLYCOSYL HYDROLASE"/>
    <property type="match status" value="1"/>
</dbReference>
<evidence type="ECO:0000313" key="5">
    <source>
        <dbReference type="EMBL" id="QOW59739.1"/>
    </source>
</evidence>
<dbReference type="AlphaFoldDB" id="A0A7S6WMK2"/>
<dbReference type="InterPro" id="IPR001360">
    <property type="entry name" value="Glyco_hydro_1"/>
</dbReference>
<reference evidence="5 6" key="1">
    <citation type="submission" date="2020-09" db="EMBL/GenBank/DDBJ databases">
        <title>Characterization of Treponema spp. from bovine digital dermatitis in Korea.</title>
        <authorList>
            <person name="Espiritu H.M."/>
            <person name="Cho Y.I."/>
            <person name="Mamuad L."/>
        </authorList>
    </citation>
    <scope>NUCLEOTIDE SEQUENCE [LARGE SCALE GENOMIC DNA]</scope>
    <source>
        <strain evidence="5 6">KS1</strain>
    </source>
</reference>
<organism evidence="5 6">
    <name type="scientific">Treponema pedis</name>
    <dbReference type="NCBI Taxonomy" id="409322"/>
    <lineage>
        <taxon>Bacteria</taxon>
        <taxon>Pseudomonadati</taxon>
        <taxon>Spirochaetota</taxon>
        <taxon>Spirochaetia</taxon>
        <taxon>Spirochaetales</taxon>
        <taxon>Treponemataceae</taxon>
        <taxon>Treponema</taxon>
    </lineage>
</organism>
<dbReference type="RefSeq" id="WP_194075368.1">
    <property type="nucleotide sequence ID" value="NZ_CP061839.1"/>
</dbReference>
<comment type="similarity">
    <text evidence="1 4">Belongs to the glycosyl hydrolase 1 family.</text>
</comment>
<proteinExistence type="inferred from homology"/>
<dbReference type="EMBL" id="CP061839">
    <property type="protein sequence ID" value="QOW59739.1"/>
    <property type="molecule type" value="Genomic_DNA"/>
</dbReference>
<name>A0A7S6WMK2_9SPIR</name>
<evidence type="ECO:0000256" key="4">
    <source>
        <dbReference type="RuleBase" id="RU003690"/>
    </source>
</evidence>
<dbReference type="SUPFAM" id="SSF51445">
    <property type="entry name" value="(Trans)glycosidases"/>
    <property type="match status" value="1"/>
</dbReference>
<dbReference type="PRINTS" id="PR00131">
    <property type="entry name" value="GLHYDRLASE1"/>
</dbReference>
<dbReference type="InterPro" id="IPR017853">
    <property type="entry name" value="GH"/>
</dbReference>